<sequence length="239" mass="27160">MLKFLWIVLGILLVIIVLAIIVVLCVNARVQQLKDEKYSAQERFSFISWVVSWAIPVLFNVKVNAKGLEKLDQVKHGVIYANHQSNIDIVAMLKAIKKPHGYVAKKELDNIFLLSDSMRLIQCQFMDRTDVRQSVRVISAAAKSVKEGHLMVIFPEGTRMVQAEVGSFKAGSFKLAQKAKADIVPVTIYNSYEVSKRWPRRTVINMEIHDPIPYEAYESLSTNEICEQVEVIIKEPMKA</sequence>
<accession>A0A9Q9CJC4</accession>
<name>A0A9Q9CJC4_9FIRM</name>
<dbReference type="EMBL" id="CP071249">
    <property type="protein sequence ID" value="UUF06847.1"/>
    <property type="molecule type" value="Genomic_DNA"/>
</dbReference>
<dbReference type="Pfam" id="PF01553">
    <property type="entry name" value="Acyltransferase"/>
    <property type="match status" value="1"/>
</dbReference>
<dbReference type="PANTHER" id="PTHR10434">
    <property type="entry name" value="1-ACYL-SN-GLYCEROL-3-PHOSPHATE ACYLTRANSFERASE"/>
    <property type="match status" value="1"/>
</dbReference>
<feature type="domain" description="Phospholipid/glycerol acyltransferase" evidence="9">
    <location>
        <begin position="77"/>
        <end position="191"/>
    </location>
</feature>
<evidence type="ECO:0000313" key="11">
    <source>
        <dbReference type="EMBL" id="UUF08071.1"/>
    </source>
</evidence>
<keyword evidence="8" id="KW-0472">Membrane</keyword>
<evidence type="ECO:0000313" key="13">
    <source>
        <dbReference type="Proteomes" id="UP001058072"/>
    </source>
</evidence>
<comment type="similarity">
    <text evidence="2 7">Belongs to the 1-acyl-sn-glycerol-3-phosphate acyltransferase family.</text>
</comment>
<dbReference type="SMART" id="SM00563">
    <property type="entry name" value="PlsC"/>
    <property type="match status" value="1"/>
</dbReference>
<protein>
    <recommendedName>
        <fullName evidence="7">1-acyl-sn-glycerol-3-phosphate acyltransferase</fullName>
        <ecNumber evidence="7">2.3.1.51</ecNumber>
    </recommendedName>
</protein>
<dbReference type="InterPro" id="IPR002123">
    <property type="entry name" value="Plipid/glycerol_acylTrfase"/>
</dbReference>
<dbReference type="RefSeq" id="WP_055242013.1">
    <property type="nucleotide sequence ID" value="NZ_CP071249.1"/>
</dbReference>
<evidence type="ECO:0000256" key="2">
    <source>
        <dbReference type="ARBA" id="ARBA00008655"/>
    </source>
</evidence>
<gene>
    <name evidence="10" type="ORF">J0J69_04495</name>
    <name evidence="11" type="ORF">J0J70_10675</name>
</gene>
<dbReference type="GO" id="GO:0006654">
    <property type="term" value="P:phosphatidic acid biosynthetic process"/>
    <property type="evidence" value="ECO:0007669"/>
    <property type="project" value="TreeGrafter"/>
</dbReference>
<comment type="pathway">
    <text evidence="1">Lipid metabolism.</text>
</comment>
<evidence type="ECO:0000256" key="3">
    <source>
        <dbReference type="ARBA" id="ARBA00022516"/>
    </source>
</evidence>
<dbReference type="Proteomes" id="UP001058072">
    <property type="component" value="Chromosome"/>
</dbReference>
<evidence type="ECO:0000259" key="9">
    <source>
        <dbReference type="SMART" id="SM00563"/>
    </source>
</evidence>
<keyword evidence="7" id="KW-1208">Phospholipid metabolism</keyword>
<dbReference type="Proteomes" id="UP001058016">
    <property type="component" value="Chromosome"/>
</dbReference>
<keyword evidence="12" id="KW-1185">Reference proteome</keyword>
<keyword evidence="3 7" id="KW-0444">Lipid biosynthesis</keyword>
<dbReference type="InterPro" id="IPR004552">
    <property type="entry name" value="AGP_acyltrans"/>
</dbReference>
<evidence type="ECO:0000313" key="10">
    <source>
        <dbReference type="EMBL" id="UUF06847.1"/>
    </source>
</evidence>
<dbReference type="NCBIfam" id="TIGR00530">
    <property type="entry name" value="AGP_acyltrn"/>
    <property type="match status" value="1"/>
</dbReference>
<dbReference type="GO" id="GO:0016020">
    <property type="term" value="C:membrane"/>
    <property type="evidence" value="ECO:0007669"/>
    <property type="project" value="InterPro"/>
</dbReference>
<keyword evidence="7" id="KW-0594">Phospholipid biosynthesis</keyword>
<keyword evidence="8" id="KW-1133">Transmembrane helix</keyword>
<dbReference type="EMBL" id="CP071250">
    <property type="protein sequence ID" value="UUF08071.1"/>
    <property type="molecule type" value="Genomic_DNA"/>
</dbReference>
<keyword evidence="6 7" id="KW-0012">Acyltransferase</keyword>
<dbReference type="CDD" id="cd07989">
    <property type="entry name" value="LPLAT_AGPAT-like"/>
    <property type="match status" value="1"/>
</dbReference>
<evidence type="ECO:0000313" key="12">
    <source>
        <dbReference type="Proteomes" id="UP001058016"/>
    </source>
</evidence>
<dbReference type="GO" id="GO:0003841">
    <property type="term" value="F:1-acylglycerol-3-phosphate O-acyltransferase activity"/>
    <property type="evidence" value="ECO:0007669"/>
    <property type="project" value="UniProtKB-UniRule"/>
</dbReference>
<evidence type="ECO:0000256" key="1">
    <source>
        <dbReference type="ARBA" id="ARBA00005189"/>
    </source>
</evidence>
<evidence type="ECO:0000256" key="7">
    <source>
        <dbReference type="RuleBase" id="RU361267"/>
    </source>
</evidence>
<keyword evidence="8" id="KW-0812">Transmembrane</keyword>
<keyword evidence="4 7" id="KW-0808">Transferase</keyword>
<proteinExistence type="inferred from homology"/>
<comment type="domain">
    <text evidence="7">The HXXXXD motif is essential for acyltransferase activity and may constitute the binding site for the phosphate moiety of the glycerol-3-phosphate.</text>
</comment>
<dbReference type="EC" id="2.3.1.51" evidence="7"/>
<evidence type="ECO:0000256" key="6">
    <source>
        <dbReference type="ARBA" id="ARBA00023315"/>
    </source>
</evidence>
<dbReference type="PANTHER" id="PTHR10434:SF64">
    <property type="entry name" value="1-ACYL-SN-GLYCEROL-3-PHOSPHATE ACYLTRANSFERASE-RELATED"/>
    <property type="match status" value="1"/>
</dbReference>
<keyword evidence="5 7" id="KW-0443">Lipid metabolism</keyword>
<feature type="transmembrane region" description="Helical" evidence="8">
    <location>
        <begin position="6"/>
        <end position="26"/>
    </location>
</feature>
<dbReference type="SUPFAM" id="SSF69593">
    <property type="entry name" value="Glycerol-3-phosphate (1)-acyltransferase"/>
    <property type="match status" value="1"/>
</dbReference>
<organism evidence="11 13">
    <name type="scientific">Turicibacter bilis</name>
    <dbReference type="NCBI Taxonomy" id="2735723"/>
    <lineage>
        <taxon>Bacteria</taxon>
        <taxon>Bacillati</taxon>
        <taxon>Bacillota</taxon>
        <taxon>Erysipelotrichia</taxon>
        <taxon>Erysipelotrichales</taxon>
        <taxon>Turicibacteraceae</taxon>
        <taxon>Turicibacter</taxon>
    </lineage>
</organism>
<evidence type="ECO:0000256" key="5">
    <source>
        <dbReference type="ARBA" id="ARBA00023098"/>
    </source>
</evidence>
<comment type="catalytic activity">
    <reaction evidence="7">
        <text>a 1-acyl-sn-glycero-3-phosphate + an acyl-CoA = a 1,2-diacyl-sn-glycero-3-phosphate + CoA</text>
        <dbReference type="Rhea" id="RHEA:19709"/>
        <dbReference type="ChEBI" id="CHEBI:57287"/>
        <dbReference type="ChEBI" id="CHEBI:57970"/>
        <dbReference type="ChEBI" id="CHEBI:58342"/>
        <dbReference type="ChEBI" id="CHEBI:58608"/>
        <dbReference type="EC" id="2.3.1.51"/>
    </reaction>
</comment>
<reference evidence="11 12" key="1">
    <citation type="submission" date="2021-03" db="EMBL/GenBank/DDBJ databases">
        <title>Comparative Genomics and Metabolomics in the genus Turicibacter.</title>
        <authorList>
            <person name="Maki J."/>
            <person name="Looft T."/>
        </authorList>
    </citation>
    <scope>NUCLEOTIDE SEQUENCE</scope>
    <source>
        <strain evidence="11">ISU324</strain>
        <strain evidence="10 12">MMM721</strain>
    </source>
</reference>
<dbReference type="AlphaFoldDB" id="A0A9Q9CJC4"/>
<evidence type="ECO:0000256" key="8">
    <source>
        <dbReference type="SAM" id="Phobius"/>
    </source>
</evidence>
<evidence type="ECO:0000256" key="4">
    <source>
        <dbReference type="ARBA" id="ARBA00022679"/>
    </source>
</evidence>